<dbReference type="EMBL" id="KB446230">
    <property type="protein sequence ID" value="EMD30376.1"/>
    <property type="molecule type" value="Genomic_DNA"/>
</dbReference>
<proteinExistence type="predicted"/>
<keyword evidence="3" id="KW-1185">Reference proteome</keyword>
<evidence type="ECO:0000313" key="2">
    <source>
        <dbReference type="EMBL" id="EMD30434.1"/>
    </source>
</evidence>
<accession>M2P5E4</accession>
<name>M2P5E4_CERS8</name>
<dbReference type="Proteomes" id="UP000016930">
    <property type="component" value="Unassembled WGS sequence"/>
</dbReference>
<dbReference type="HOGENOM" id="CLU_3142965_0_0_1"/>
<sequence>MDRLSGKCREPTAHGKIRGVSRTTSWRLRYVCPTGFSVRFEVSALATSP</sequence>
<evidence type="ECO:0000313" key="3">
    <source>
        <dbReference type="Proteomes" id="UP000016930"/>
    </source>
</evidence>
<organism evidence="2 3">
    <name type="scientific">Ceriporiopsis subvermispora (strain B)</name>
    <name type="common">White-rot fungus</name>
    <name type="synonym">Gelatoporia subvermispora</name>
    <dbReference type="NCBI Taxonomy" id="914234"/>
    <lineage>
        <taxon>Eukaryota</taxon>
        <taxon>Fungi</taxon>
        <taxon>Dikarya</taxon>
        <taxon>Basidiomycota</taxon>
        <taxon>Agaricomycotina</taxon>
        <taxon>Agaricomycetes</taxon>
        <taxon>Polyporales</taxon>
        <taxon>Gelatoporiaceae</taxon>
        <taxon>Gelatoporia</taxon>
    </lineage>
</organism>
<reference evidence="2 3" key="1">
    <citation type="journal article" date="2012" name="Proc. Natl. Acad. Sci. U.S.A.">
        <title>Comparative genomics of Ceriporiopsis subvermispora and Phanerochaete chrysosporium provide insight into selective ligninolysis.</title>
        <authorList>
            <person name="Fernandez-Fueyo E."/>
            <person name="Ruiz-Duenas F.J."/>
            <person name="Ferreira P."/>
            <person name="Floudas D."/>
            <person name="Hibbett D.S."/>
            <person name="Canessa P."/>
            <person name="Larrondo L.F."/>
            <person name="James T.Y."/>
            <person name="Seelenfreund D."/>
            <person name="Lobos S."/>
            <person name="Polanco R."/>
            <person name="Tello M."/>
            <person name="Honda Y."/>
            <person name="Watanabe T."/>
            <person name="Watanabe T."/>
            <person name="Ryu J.S."/>
            <person name="Kubicek C.P."/>
            <person name="Schmoll M."/>
            <person name="Gaskell J."/>
            <person name="Hammel K.E."/>
            <person name="St John F.J."/>
            <person name="Vanden Wymelenberg A."/>
            <person name="Sabat G."/>
            <person name="Splinter BonDurant S."/>
            <person name="Syed K."/>
            <person name="Yadav J.S."/>
            <person name="Doddapaneni H."/>
            <person name="Subramanian V."/>
            <person name="Lavin J.L."/>
            <person name="Oguiza J.A."/>
            <person name="Perez G."/>
            <person name="Pisabarro A.G."/>
            <person name="Ramirez L."/>
            <person name="Santoyo F."/>
            <person name="Master E."/>
            <person name="Coutinho P.M."/>
            <person name="Henrissat B."/>
            <person name="Lombard V."/>
            <person name="Magnuson J.K."/>
            <person name="Kuees U."/>
            <person name="Hori C."/>
            <person name="Igarashi K."/>
            <person name="Samejima M."/>
            <person name="Held B.W."/>
            <person name="Barry K.W."/>
            <person name="LaButti K.M."/>
            <person name="Lapidus A."/>
            <person name="Lindquist E.A."/>
            <person name="Lucas S.M."/>
            <person name="Riley R."/>
            <person name="Salamov A.A."/>
            <person name="Hoffmeister D."/>
            <person name="Schwenk D."/>
            <person name="Hadar Y."/>
            <person name="Yarden O."/>
            <person name="de Vries R.P."/>
            <person name="Wiebenga A."/>
            <person name="Stenlid J."/>
            <person name="Eastwood D."/>
            <person name="Grigoriev I.V."/>
            <person name="Berka R.M."/>
            <person name="Blanchette R.A."/>
            <person name="Kersten P."/>
            <person name="Martinez A.T."/>
            <person name="Vicuna R."/>
            <person name="Cullen D."/>
        </authorList>
    </citation>
    <scope>NUCLEOTIDE SEQUENCE [LARGE SCALE GENOMIC DNA]</scope>
    <source>
        <strain evidence="2 3">B</strain>
    </source>
</reference>
<evidence type="ECO:0000313" key="1">
    <source>
        <dbReference type="EMBL" id="EMD30376.1"/>
    </source>
</evidence>
<dbReference type="EMBL" id="KB446158">
    <property type="protein sequence ID" value="EMD30434.1"/>
    <property type="molecule type" value="Genomic_DNA"/>
</dbReference>
<protein>
    <submittedName>
        <fullName evidence="2">Uncharacterized protein</fullName>
    </submittedName>
</protein>
<dbReference type="AlphaFoldDB" id="M2P5E4"/>
<gene>
    <name evidence="2" type="ORF">CERSUDRAFT_101385</name>
    <name evidence="1" type="ORF">CERSUDRAFT_101457</name>
</gene>